<dbReference type="RefSeq" id="WP_377915200.1">
    <property type="nucleotide sequence ID" value="NZ_JBHRZT010000052.1"/>
</dbReference>
<comment type="caution">
    <text evidence="13">The sequence shown here is derived from an EMBL/GenBank/DDBJ whole genome shotgun (WGS) entry which is preliminary data.</text>
</comment>
<feature type="domain" description="PAC" evidence="12">
    <location>
        <begin position="275"/>
        <end position="326"/>
    </location>
</feature>
<keyword evidence="9" id="KW-0472">Membrane</keyword>
<dbReference type="Proteomes" id="UP001595752">
    <property type="component" value="Unassembled WGS sequence"/>
</dbReference>
<dbReference type="SUPFAM" id="SSF55874">
    <property type="entry name" value="ATPase domain of HSP90 chaperone/DNA topoisomerase II/histidine kinase"/>
    <property type="match status" value="1"/>
</dbReference>
<dbReference type="SUPFAM" id="SSF47384">
    <property type="entry name" value="Homodimeric domain of signal transducing histidine kinase"/>
    <property type="match status" value="1"/>
</dbReference>
<sequence>MSKKYILLIYIAFSLMWVFLTDELLLYLHNNLNYLLLWQKIKAIIFIILSSIFIYYLIIKREEFHTVQKEKEKLQTLINSMVDFVNFKDGEGRWIEANDFGLKLFQLEHVDFRGKKDSDLAEYTDFYREALLYCENSDEETWKARKITRSEEIIPLPEGGSKTFDTIKVPLYERDGSRKGLVVIGRDITERVMIERKLSEKQQRYQSLFEYNPEVVYMVDLKGNITNLNHQFEVLTGHSREEYIGKPILQFVAKKDQKQVKKVFCKVIKTRKAWNNKEVEIMRKNRKKAILSCTSVPMVIDDQIVGVIGYAKDITQLKETEEKLKKTEKLSVVGELAASLAHEIRNPLTSLKGFVQLIQDDDQTKQIYYKVMLDELDRINEIVSEFLVLAKPQKLLFKKADLGDILTSVVSLLESQANLYGVEMSMEIKHRLPLIECEPNQLKQLFINLIKNSIEASSKKVNVILDMKDQEHILIKVEDNGCGISRERMKHLGEPFYSSKEKGTGLGLTVSYRILESHRGHIQFHSEVEGGTVAEVVLPVSLNTTFSNVR</sequence>
<evidence type="ECO:0000313" key="14">
    <source>
        <dbReference type="Proteomes" id="UP001595752"/>
    </source>
</evidence>
<evidence type="ECO:0000256" key="2">
    <source>
        <dbReference type="ARBA" id="ARBA00012438"/>
    </source>
</evidence>
<dbReference type="InterPro" id="IPR035965">
    <property type="entry name" value="PAS-like_dom_sf"/>
</dbReference>
<dbReference type="PANTHER" id="PTHR43065">
    <property type="entry name" value="SENSOR HISTIDINE KINASE"/>
    <property type="match status" value="1"/>
</dbReference>
<feature type="transmembrane region" description="Helical" evidence="9">
    <location>
        <begin position="41"/>
        <end position="59"/>
    </location>
</feature>
<keyword evidence="14" id="KW-1185">Reference proteome</keyword>
<name>A0ABV8B1A8_9BACI</name>
<evidence type="ECO:0000259" key="11">
    <source>
        <dbReference type="PROSITE" id="PS50112"/>
    </source>
</evidence>
<dbReference type="PRINTS" id="PR00344">
    <property type="entry name" value="BCTRLSENSOR"/>
</dbReference>
<keyword evidence="6" id="KW-0418">Kinase</keyword>
<dbReference type="InterPro" id="IPR003661">
    <property type="entry name" value="HisK_dim/P_dom"/>
</dbReference>
<dbReference type="NCBIfam" id="TIGR00229">
    <property type="entry name" value="sensory_box"/>
    <property type="match status" value="2"/>
</dbReference>
<dbReference type="EC" id="2.7.13.3" evidence="2"/>
<keyword evidence="4" id="KW-0808">Transferase</keyword>
<dbReference type="InterPro" id="IPR005467">
    <property type="entry name" value="His_kinase_dom"/>
</dbReference>
<dbReference type="SMART" id="SM00387">
    <property type="entry name" value="HATPase_c"/>
    <property type="match status" value="1"/>
</dbReference>
<dbReference type="InterPro" id="IPR000014">
    <property type="entry name" value="PAS"/>
</dbReference>
<feature type="transmembrane region" description="Helical" evidence="9">
    <location>
        <begin position="7"/>
        <end position="29"/>
    </location>
</feature>
<keyword evidence="3" id="KW-0597">Phosphoprotein</keyword>
<dbReference type="InterPro" id="IPR004358">
    <property type="entry name" value="Sig_transdc_His_kin-like_C"/>
</dbReference>
<dbReference type="EMBL" id="JBHRZT010000052">
    <property type="protein sequence ID" value="MFC3884083.1"/>
    <property type="molecule type" value="Genomic_DNA"/>
</dbReference>
<dbReference type="InterPro" id="IPR013767">
    <property type="entry name" value="PAS_fold"/>
</dbReference>
<evidence type="ECO:0000256" key="3">
    <source>
        <dbReference type="ARBA" id="ARBA00022553"/>
    </source>
</evidence>
<proteinExistence type="predicted"/>
<dbReference type="Pfam" id="PF02518">
    <property type="entry name" value="HATPase_c"/>
    <property type="match status" value="1"/>
</dbReference>
<protein>
    <recommendedName>
        <fullName evidence="2">histidine kinase</fullName>
        <ecNumber evidence="2">2.7.13.3</ecNumber>
    </recommendedName>
</protein>
<feature type="domain" description="PAC" evidence="12">
    <location>
        <begin position="149"/>
        <end position="200"/>
    </location>
</feature>
<keyword evidence="8" id="KW-0902">Two-component regulatory system</keyword>
<dbReference type="InterPro" id="IPR000700">
    <property type="entry name" value="PAS-assoc_C"/>
</dbReference>
<keyword evidence="9" id="KW-1133">Transmembrane helix</keyword>
<dbReference type="SUPFAM" id="SSF55785">
    <property type="entry name" value="PYP-like sensor domain (PAS domain)"/>
    <property type="match status" value="2"/>
</dbReference>
<dbReference type="PROSITE" id="PS50113">
    <property type="entry name" value="PAC"/>
    <property type="match status" value="2"/>
</dbReference>
<dbReference type="CDD" id="cd00082">
    <property type="entry name" value="HisKA"/>
    <property type="match status" value="1"/>
</dbReference>
<feature type="domain" description="PAS" evidence="11">
    <location>
        <begin position="201"/>
        <end position="271"/>
    </location>
</feature>
<dbReference type="InterPro" id="IPR036890">
    <property type="entry name" value="HATPase_C_sf"/>
</dbReference>
<gene>
    <name evidence="13" type="ORF">ACFOU2_11515</name>
</gene>
<dbReference type="InterPro" id="IPR003594">
    <property type="entry name" value="HATPase_dom"/>
</dbReference>
<evidence type="ECO:0000256" key="1">
    <source>
        <dbReference type="ARBA" id="ARBA00000085"/>
    </source>
</evidence>
<dbReference type="Gene3D" id="3.30.565.10">
    <property type="entry name" value="Histidine kinase-like ATPase, C-terminal domain"/>
    <property type="match status" value="1"/>
</dbReference>
<dbReference type="PANTHER" id="PTHR43065:SF34">
    <property type="entry name" value="SPORULATION KINASE A"/>
    <property type="match status" value="1"/>
</dbReference>
<feature type="domain" description="Histidine kinase" evidence="10">
    <location>
        <begin position="339"/>
        <end position="542"/>
    </location>
</feature>
<keyword evidence="7" id="KW-0067">ATP-binding</keyword>
<dbReference type="InterPro" id="IPR013656">
    <property type="entry name" value="PAS_4"/>
</dbReference>
<dbReference type="Pfam" id="PF00989">
    <property type="entry name" value="PAS"/>
    <property type="match status" value="1"/>
</dbReference>
<comment type="catalytic activity">
    <reaction evidence="1">
        <text>ATP + protein L-histidine = ADP + protein N-phospho-L-histidine.</text>
        <dbReference type="EC" id="2.7.13.3"/>
    </reaction>
</comment>
<dbReference type="Pfam" id="PF00512">
    <property type="entry name" value="HisKA"/>
    <property type="match status" value="1"/>
</dbReference>
<dbReference type="SMART" id="SM00091">
    <property type="entry name" value="PAS"/>
    <property type="match status" value="2"/>
</dbReference>
<dbReference type="InterPro" id="IPR036097">
    <property type="entry name" value="HisK_dim/P_sf"/>
</dbReference>
<evidence type="ECO:0000256" key="8">
    <source>
        <dbReference type="ARBA" id="ARBA00023012"/>
    </source>
</evidence>
<keyword evidence="9" id="KW-0812">Transmembrane</keyword>
<dbReference type="PROSITE" id="PS50109">
    <property type="entry name" value="HIS_KIN"/>
    <property type="match status" value="1"/>
</dbReference>
<dbReference type="Gene3D" id="1.10.287.130">
    <property type="match status" value="1"/>
</dbReference>
<evidence type="ECO:0000259" key="12">
    <source>
        <dbReference type="PROSITE" id="PS50113"/>
    </source>
</evidence>
<dbReference type="SMART" id="SM00388">
    <property type="entry name" value="HisKA"/>
    <property type="match status" value="1"/>
</dbReference>
<dbReference type="Pfam" id="PF08448">
    <property type="entry name" value="PAS_4"/>
    <property type="match status" value="1"/>
</dbReference>
<reference evidence="14" key="1">
    <citation type="journal article" date="2019" name="Int. J. Syst. Evol. Microbiol.">
        <title>The Global Catalogue of Microorganisms (GCM) 10K type strain sequencing project: providing services to taxonomists for standard genome sequencing and annotation.</title>
        <authorList>
            <consortium name="The Broad Institute Genomics Platform"/>
            <consortium name="The Broad Institute Genome Sequencing Center for Infectious Disease"/>
            <person name="Wu L."/>
            <person name="Ma J."/>
        </authorList>
    </citation>
    <scope>NUCLEOTIDE SEQUENCE [LARGE SCALE GENOMIC DNA]</scope>
    <source>
        <strain evidence="14">CCUG 61889</strain>
    </source>
</reference>
<keyword evidence="5" id="KW-0547">Nucleotide-binding</keyword>
<evidence type="ECO:0000259" key="10">
    <source>
        <dbReference type="PROSITE" id="PS50109"/>
    </source>
</evidence>
<dbReference type="Gene3D" id="3.30.450.20">
    <property type="entry name" value="PAS domain"/>
    <property type="match status" value="2"/>
</dbReference>
<evidence type="ECO:0000256" key="5">
    <source>
        <dbReference type="ARBA" id="ARBA00022741"/>
    </source>
</evidence>
<evidence type="ECO:0000256" key="7">
    <source>
        <dbReference type="ARBA" id="ARBA00022840"/>
    </source>
</evidence>
<evidence type="ECO:0000256" key="9">
    <source>
        <dbReference type="SAM" id="Phobius"/>
    </source>
</evidence>
<dbReference type="CDD" id="cd00130">
    <property type="entry name" value="PAS"/>
    <property type="match status" value="1"/>
</dbReference>
<evidence type="ECO:0000256" key="4">
    <source>
        <dbReference type="ARBA" id="ARBA00022679"/>
    </source>
</evidence>
<dbReference type="CDD" id="cd00075">
    <property type="entry name" value="HATPase"/>
    <property type="match status" value="1"/>
</dbReference>
<evidence type="ECO:0000256" key="6">
    <source>
        <dbReference type="ARBA" id="ARBA00022777"/>
    </source>
</evidence>
<organism evidence="13 14">
    <name type="scientific">Bacillus songklensis</name>
    <dbReference type="NCBI Taxonomy" id="1069116"/>
    <lineage>
        <taxon>Bacteria</taxon>
        <taxon>Bacillati</taxon>
        <taxon>Bacillota</taxon>
        <taxon>Bacilli</taxon>
        <taxon>Bacillales</taxon>
        <taxon>Bacillaceae</taxon>
        <taxon>Bacillus</taxon>
    </lineage>
</organism>
<dbReference type="PROSITE" id="PS50112">
    <property type="entry name" value="PAS"/>
    <property type="match status" value="1"/>
</dbReference>
<accession>A0ABV8B1A8</accession>
<evidence type="ECO:0000313" key="13">
    <source>
        <dbReference type="EMBL" id="MFC3884083.1"/>
    </source>
</evidence>